<protein>
    <submittedName>
        <fullName evidence="1">Uncharacterized protein</fullName>
    </submittedName>
</protein>
<keyword evidence="2" id="KW-1185">Reference proteome</keyword>
<evidence type="ECO:0000313" key="2">
    <source>
        <dbReference type="Proteomes" id="UP001054252"/>
    </source>
</evidence>
<reference evidence="1 2" key="1">
    <citation type="journal article" date="2021" name="Commun. Biol.">
        <title>The genome of Shorea leprosula (Dipterocarpaceae) highlights the ecological relevance of drought in aseasonal tropical rainforests.</title>
        <authorList>
            <person name="Ng K.K.S."/>
            <person name="Kobayashi M.J."/>
            <person name="Fawcett J.A."/>
            <person name="Hatakeyama M."/>
            <person name="Paape T."/>
            <person name="Ng C.H."/>
            <person name="Ang C.C."/>
            <person name="Tnah L.H."/>
            <person name="Lee C.T."/>
            <person name="Nishiyama T."/>
            <person name="Sese J."/>
            <person name="O'Brien M.J."/>
            <person name="Copetti D."/>
            <person name="Mohd Noor M.I."/>
            <person name="Ong R.C."/>
            <person name="Putra M."/>
            <person name="Sireger I.Z."/>
            <person name="Indrioko S."/>
            <person name="Kosugi Y."/>
            <person name="Izuno A."/>
            <person name="Isagi Y."/>
            <person name="Lee S.L."/>
            <person name="Shimizu K.K."/>
        </authorList>
    </citation>
    <scope>NUCLEOTIDE SEQUENCE [LARGE SCALE GENOMIC DNA]</scope>
    <source>
        <strain evidence="1">214</strain>
    </source>
</reference>
<dbReference type="EMBL" id="BPVZ01000163">
    <property type="protein sequence ID" value="GKV42917.1"/>
    <property type="molecule type" value="Genomic_DNA"/>
</dbReference>
<comment type="caution">
    <text evidence="1">The sequence shown here is derived from an EMBL/GenBank/DDBJ whole genome shotgun (WGS) entry which is preliminary data.</text>
</comment>
<sequence>MAVQLQEPHPSIKCRSMGLFLDLTGILNIQCGG</sequence>
<dbReference type="Proteomes" id="UP001054252">
    <property type="component" value="Unassembled WGS sequence"/>
</dbReference>
<proteinExistence type="predicted"/>
<organism evidence="1 2">
    <name type="scientific">Rubroshorea leprosula</name>
    <dbReference type="NCBI Taxonomy" id="152421"/>
    <lineage>
        <taxon>Eukaryota</taxon>
        <taxon>Viridiplantae</taxon>
        <taxon>Streptophyta</taxon>
        <taxon>Embryophyta</taxon>
        <taxon>Tracheophyta</taxon>
        <taxon>Spermatophyta</taxon>
        <taxon>Magnoliopsida</taxon>
        <taxon>eudicotyledons</taxon>
        <taxon>Gunneridae</taxon>
        <taxon>Pentapetalae</taxon>
        <taxon>rosids</taxon>
        <taxon>malvids</taxon>
        <taxon>Malvales</taxon>
        <taxon>Dipterocarpaceae</taxon>
        <taxon>Rubroshorea</taxon>
    </lineage>
</organism>
<name>A0AAV5M0C2_9ROSI</name>
<gene>
    <name evidence="1" type="ORF">SLEP1_g50273</name>
</gene>
<evidence type="ECO:0000313" key="1">
    <source>
        <dbReference type="EMBL" id="GKV42917.1"/>
    </source>
</evidence>
<accession>A0AAV5M0C2</accession>
<dbReference type="AlphaFoldDB" id="A0AAV5M0C2"/>